<protein>
    <submittedName>
        <fullName evidence="10">Solute carrier family 32 (Vesicular inhibitory amino acid transporter)</fullName>
    </submittedName>
</protein>
<comment type="subcellular location">
    <subcellularLocation>
        <location evidence="1">Membrane</location>
        <topology evidence="1">Multi-pass membrane protein</topology>
    </subcellularLocation>
</comment>
<dbReference type="EMBL" id="GBEZ01003774">
    <property type="protein sequence ID" value="JAC81390.1"/>
    <property type="molecule type" value="Transcribed_RNA"/>
</dbReference>
<evidence type="ECO:0000256" key="1">
    <source>
        <dbReference type="ARBA" id="ARBA00004141"/>
    </source>
</evidence>
<reference evidence="10" key="1">
    <citation type="submission" date="2014-05" db="EMBL/GenBank/DDBJ databases">
        <title>The transcriptome of the halophilic microalga Tetraselmis sp. GSL018 isolated from the Great Salt Lake, Utah.</title>
        <authorList>
            <person name="Jinkerson R.E."/>
            <person name="D'Adamo S."/>
            <person name="Posewitz M.C."/>
        </authorList>
    </citation>
    <scope>NUCLEOTIDE SEQUENCE</scope>
    <source>
        <strain evidence="10">GSL018</strain>
    </source>
</reference>
<evidence type="ECO:0000256" key="4">
    <source>
        <dbReference type="ARBA" id="ARBA00022970"/>
    </source>
</evidence>
<feature type="transmembrane region" description="Helical" evidence="8">
    <location>
        <begin position="408"/>
        <end position="425"/>
    </location>
</feature>
<keyword evidence="4" id="KW-0029">Amino-acid transport</keyword>
<feature type="transmembrane region" description="Helical" evidence="8">
    <location>
        <begin position="328"/>
        <end position="349"/>
    </location>
</feature>
<dbReference type="Pfam" id="PF01490">
    <property type="entry name" value="Aa_trans"/>
    <property type="match status" value="1"/>
</dbReference>
<dbReference type="PANTHER" id="PTHR22950">
    <property type="entry name" value="AMINO ACID TRANSPORTER"/>
    <property type="match status" value="1"/>
</dbReference>
<feature type="transmembrane region" description="Helical" evidence="8">
    <location>
        <begin position="114"/>
        <end position="133"/>
    </location>
</feature>
<feature type="transmembrane region" description="Helical" evidence="8">
    <location>
        <begin position="139"/>
        <end position="160"/>
    </location>
</feature>
<proteinExistence type="inferred from homology"/>
<keyword evidence="5 8" id="KW-1133">Transmembrane helix</keyword>
<name>A0A061SET5_9CHLO</name>
<evidence type="ECO:0000256" key="6">
    <source>
        <dbReference type="ARBA" id="ARBA00023136"/>
    </source>
</evidence>
<gene>
    <name evidence="10" type="primary">SLC32A</name>
    <name evidence="10" type="ORF">TSPGSL018_8039</name>
</gene>
<dbReference type="InterPro" id="IPR013057">
    <property type="entry name" value="AA_transpt_TM"/>
</dbReference>
<evidence type="ECO:0000256" key="3">
    <source>
        <dbReference type="ARBA" id="ARBA00022692"/>
    </source>
</evidence>
<evidence type="ECO:0000313" key="10">
    <source>
        <dbReference type="EMBL" id="JAC81390.1"/>
    </source>
</evidence>
<comment type="similarity">
    <text evidence="7">Belongs to the amino acid/polyamine transporter 2 family. Amino acid/auxin permease (AAAP) (TC 2.A.18.5) subfamily.</text>
</comment>
<evidence type="ECO:0000256" key="5">
    <source>
        <dbReference type="ARBA" id="ARBA00022989"/>
    </source>
</evidence>
<keyword evidence="6 8" id="KW-0472">Membrane</keyword>
<feature type="transmembrane region" description="Helical" evidence="8">
    <location>
        <begin position="472"/>
        <end position="492"/>
    </location>
</feature>
<evidence type="ECO:0000256" key="2">
    <source>
        <dbReference type="ARBA" id="ARBA00022448"/>
    </source>
</evidence>
<keyword evidence="2" id="KW-0813">Transport</keyword>
<feature type="transmembrane region" description="Helical" evidence="8">
    <location>
        <begin position="253"/>
        <end position="274"/>
    </location>
</feature>
<feature type="transmembrane region" description="Helical" evidence="8">
    <location>
        <begin position="294"/>
        <end position="316"/>
    </location>
</feature>
<feature type="transmembrane region" description="Helical" evidence="8">
    <location>
        <begin position="355"/>
        <end position="375"/>
    </location>
</feature>
<feature type="transmembrane region" description="Helical" evidence="8">
    <location>
        <begin position="230"/>
        <end position="246"/>
    </location>
</feature>
<sequence>MAQAKIQFFCNGVSGKPLKSGLKLREFPVGQRGQVVVSTSNIFADRSCRGQFPTRNVYRSAPPPCFQRRFVQLSRPWQLRRLVSSAAADGFALGDGANTSEAAVSQRKSTFLQAVLNVMNILMGVGLLSIPYALRQAGWLGLAVLAFLGFVTNYAGKALIEAHAVVRKRTGKETVGYEDIAEAALGRAGRALVSAIMYVELFGTCALLFILQGDNLTNLLGKSVFATKKHAMIAAAAVMIPTVWLPDVTALSYLGFLGVIATISVVGTVIFTFATGGYVPGAETALINPTSLPLTFGIMAFVYAGHGVFPSIQASMQKPKDFDKVLNLAYALVGTCCALIAALGYYMYGNRVADVIIFSLPAGPLALLCSCLILINPLTKYALTLEPVCAAVQGSGLMARLQSGLRRVSIRGIVAVGTLVSAMYVPYLAMVMSLIGSVLTISVSVFLPALFHLKLCHGNSGSEQNTRYSKGWDYTCLVVSLVCAVSGTAAALKGLAEQIAAASLTVA</sequence>
<dbReference type="AlphaFoldDB" id="A0A061SET5"/>
<feature type="transmembrane region" description="Helical" evidence="8">
    <location>
        <begin position="431"/>
        <end position="451"/>
    </location>
</feature>
<dbReference type="PANTHER" id="PTHR22950:SF692">
    <property type="entry name" value="TRANSMEMBRANE AMINO ACID TRANSPORTER FAMILY PROTEIN"/>
    <property type="match status" value="1"/>
</dbReference>
<evidence type="ECO:0000259" key="9">
    <source>
        <dbReference type="Pfam" id="PF01490"/>
    </source>
</evidence>
<evidence type="ECO:0000256" key="7">
    <source>
        <dbReference type="ARBA" id="ARBA00049662"/>
    </source>
</evidence>
<feature type="transmembrane region" description="Helical" evidence="8">
    <location>
        <begin position="191"/>
        <end position="210"/>
    </location>
</feature>
<keyword evidence="3 8" id="KW-0812">Transmembrane</keyword>
<evidence type="ECO:0000256" key="8">
    <source>
        <dbReference type="SAM" id="Phobius"/>
    </source>
</evidence>
<dbReference type="GO" id="GO:0015179">
    <property type="term" value="F:L-amino acid transmembrane transporter activity"/>
    <property type="evidence" value="ECO:0007669"/>
    <property type="project" value="TreeGrafter"/>
</dbReference>
<accession>A0A061SET5</accession>
<organism evidence="10">
    <name type="scientific">Tetraselmis sp. GSL018</name>
    <dbReference type="NCBI Taxonomy" id="582737"/>
    <lineage>
        <taxon>Eukaryota</taxon>
        <taxon>Viridiplantae</taxon>
        <taxon>Chlorophyta</taxon>
        <taxon>core chlorophytes</taxon>
        <taxon>Chlorodendrophyceae</taxon>
        <taxon>Chlorodendrales</taxon>
        <taxon>Chlorodendraceae</taxon>
        <taxon>Tetraselmis</taxon>
    </lineage>
</organism>
<dbReference type="GO" id="GO:0005774">
    <property type="term" value="C:vacuolar membrane"/>
    <property type="evidence" value="ECO:0007669"/>
    <property type="project" value="TreeGrafter"/>
</dbReference>
<feature type="domain" description="Amino acid transporter transmembrane" evidence="9">
    <location>
        <begin position="107"/>
        <end position="491"/>
    </location>
</feature>